<proteinExistence type="predicted"/>
<dbReference type="EMBL" id="NJHN03000063">
    <property type="protein sequence ID" value="KAH9418442.1"/>
    <property type="molecule type" value="Genomic_DNA"/>
</dbReference>
<evidence type="ECO:0000313" key="1">
    <source>
        <dbReference type="EMBL" id="KAH9418442.1"/>
    </source>
</evidence>
<comment type="caution">
    <text evidence="1">The sequence shown here is derived from an EMBL/GenBank/DDBJ whole genome shotgun (WGS) entry which is preliminary data.</text>
</comment>
<keyword evidence="2" id="KW-1185">Reference proteome</keyword>
<gene>
    <name evidence="1" type="ORF">DERP_011304</name>
</gene>
<evidence type="ECO:0000313" key="2">
    <source>
        <dbReference type="Proteomes" id="UP000887458"/>
    </source>
</evidence>
<reference evidence="1 2" key="2">
    <citation type="journal article" date="2022" name="Mol. Biol. Evol.">
        <title>Comparative Genomics Reveals Insights into the Divergent Evolution of Astigmatic Mites and Household Pest Adaptations.</title>
        <authorList>
            <person name="Xiong Q."/>
            <person name="Wan A.T."/>
            <person name="Liu X."/>
            <person name="Fung C.S."/>
            <person name="Xiao X."/>
            <person name="Malainual N."/>
            <person name="Hou J."/>
            <person name="Wang L."/>
            <person name="Wang M."/>
            <person name="Yang K.Y."/>
            <person name="Cui Y."/>
            <person name="Leung E.L."/>
            <person name="Nong W."/>
            <person name="Shin S.K."/>
            <person name="Au S.W."/>
            <person name="Jeong K.Y."/>
            <person name="Chew F.T."/>
            <person name="Hui J.H."/>
            <person name="Leung T.F."/>
            <person name="Tungtrongchitr A."/>
            <person name="Zhong N."/>
            <person name="Liu Z."/>
            <person name="Tsui S.K."/>
        </authorList>
    </citation>
    <scope>NUCLEOTIDE SEQUENCE [LARGE SCALE GENOMIC DNA]</scope>
    <source>
        <strain evidence="1">Derp</strain>
    </source>
</reference>
<reference evidence="1 2" key="1">
    <citation type="journal article" date="2018" name="J. Allergy Clin. Immunol.">
        <title>High-quality assembly of Dermatophagoides pteronyssinus genome and transcriptome reveals a wide range of novel allergens.</title>
        <authorList>
            <person name="Liu X.Y."/>
            <person name="Yang K.Y."/>
            <person name="Wang M.Q."/>
            <person name="Kwok J.S."/>
            <person name="Zeng X."/>
            <person name="Yang Z."/>
            <person name="Xiao X.J."/>
            <person name="Lau C.P."/>
            <person name="Li Y."/>
            <person name="Huang Z.M."/>
            <person name="Ba J.G."/>
            <person name="Yim A.K."/>
            <person name="Ouyang C.Y."/>
            <person name="Ngai S.M."/>
            <person name="Chan T.F."/>
            <person name="Leung E.L."/>
            <person name="Liu L."/>
            <person name="Liu Z.G."/>
            <person name="Tsui S.K."/>
        </authorList>
    </citation>
    <scope>NUCLEOTIDE SEQUENCE [LARGE SCALE GENOMIC DNA]</scope>
    <source>
        <strain evidence="1">Derp</strain>
    </source>
</reference>
<protein>
    <submittedName>
        <fullName evidence="1">Uncharacterized protein</fullName>
    </submittedName>
</protein>
<dbReference type="Proteomes" id="UP000887458">
    <property type="component" value="Unassembled WGS sequence"/>
</dbReference>
<organism evidence="1 2">
    <name type="scientific">Dermatophagoides pteronyssinus</name>
    <name type="common">European house dust mite</name>
    <dbReference type="NCBI Taxonomy" id="6956"/>
    <lineage>
        <taxon>Eukaryota</taxon>
        <taxon>Metazoa</taxon>
        <taxon>Ecdysozoa</taxon>
        <taxon>Arthropoda</taxon>
        <taxon>Chelicerata</taxon>
        <taxon>Arachnida</taxon>
        <taxon>Acari</taxon>
        <taxon>Acariformes</taxon>
        <taxon>Sarcoptiformes</taxon>
        <taxon>Astigmata</taxon>
        <taxon>Psoroptidia</taxon>
        <taxon>Analgoidea</taxon>
        <taxon>Pyroglyphidae</taxon>
        <taxon>Dermatophagoidinae</taxon>
        <taxon>Dermatophagoides</taxon>
    </lineage>
</organism>
<accession>A0ABQ8J7B9</accession>
<name>A0ABQ8J7B9_DERPT</name>
<sequence>MMKRSKCGDTIISTFMRLNIFKVITQKTFSKNANVPSKPNTLSQQLTELNQAKQQQPMCIGTNNVLPYKDI</sequence>